<sequence length="43" mass="4788">MRSIERKKNKSHVPGSRRFDTQSACNHRAAYAISIINGGLDVC</sequence>
<accession>A0A139WPS1</accession>
<reference evidence="2 3" key="1">
    <citation type="journal article" date="2008" name="Nature">
        <title>The genome of the model beetle and pest Tribolium castaneum.</title>
        <authorList>
            <consortium name="Tribolium Genome Sequencing Consortium"/>
            <person name="Richards S."/>
            <person name="Gibbs R.A."/>
            <person name="Weinstock G.M."/>
            <person name="Brown S.J."/>
            <person name="Denell R."/>
            <person name="Beeman R.W."/>
            <person name="Gibbs R."/>
            <person name="Beeman R.W."/>
            <person name="Brown S.J."/>
            <person name="Bucher G."/>
            <person name="Friedrich M."/>
            <person name="Grimmelikhuijzen C.J."/>
            <person name="Klingler M."/>
            <person name="Lorenzen M."/>
            <person name="Richards S."/>
            <person name="Roth S."/>
            <person name="Schroder R."/>
            <person name="Tautz D."/>
            <person name="Zdobnov E.M."/>
            <person name="Muzny D."/>
            <person name="Gibbs R.A."/>
            <person name="Weinstock G.M."/>
            <person name="Attaway T."/>
            <person name="Bell S."/>
            <person name="Buhay C.J."/>
            <person name="Chandrabose M.N."/>
            <person name="Chavez D."/>
            <person name="Clerk-Blankenburg K.P."/>
            <person name="Cree A."/>
            <person name="Dao M."/>
            <person name="Davis C."/>
            <person name="Chacko J."/>
            <person name="Dinh H."/>
            <person name="Dugan-Rocha S."/>
            <person name="Fowler G."/>
            <person name="Garner T.T."/>
            <person name="Garnes J."/>
            <person name="Gnirke A."/>
            <person name="Hawes A."/>
            <person name="Hernandez J."/>
            <person name="Hines S."/>
            <person name="Holder M."/>
            <person name="Hume J."/>
            <person name="Jhangiani S.N."/>
            <person name="Joshi V."/>
            <person name="Khan Z.M."/>
            <person name="Jackson L."/>
            <person name="Kovar C."/>
            <person name="Kowis A."/>
            <person name="Lee S."/>
            <person name="Lewis L.R."/>
            <person name="Margolis J."/>
            <person name="Morgan M."/>
            <person name="Nazareth L.V."/>
            <person name="Nguyen N."/>
            <person name="Okwuonu G."/>
            <person name="Parker D."/>
            <person name="Richards S."/>
            <person name="Ruiz S.J."/>
            <person name="Santibanez J."/>
            <person name="Savard J."/>
            <person name="Scherer S.E."/>
            <person name="Schneider B."/>
            <person name="Sodergren E."/>
            <person name="Tautz D."/>
            <person name="Vattahil S."/>
            <person name="Villasana D."/>
            <person name="White C.S."/>
            <person name="Wright R."/>
            <person name="Park Y."/>
            <person name="Beeman R.W."/>
            <person name="Lord J."/>
            <person name="Oppert B."/>
            <person name="Lorenzen M."/>
            <person name="Brown S."/>
            <person name="Wang L."/>
            <person name="Savard J."/>
            <person name="Tautz D."/>
            <person name="Richards S."/>
            <person name="Weinstock G."/>
            <person name="Gibbs R.A."/>
            <person name="Liu Y."/>
            <person name="Worley K."/>
            <person name="Weinstock G."/>
            <person name="Elsik C.G."/>
            <person name="Reese J.T."/>
            <person name="Elhaik E."/>
            <person name="Landan G."/>
            <person name="Graur D."/>
            <person name="Arensburger P."/>
            <person name="Atkinson P."/>
            <person name="Beeman R.W."/>
            <person name="Beidler J."/>
            <person name="Brown S.J."/>
            <person name="Demuth J.P."/>
            <person name="Drury D.W."/>
            <person name="Du Y.Z."/>
            <person name="Fujiwara H."/>
            <person name="Lorenzen M."/>
            <person name="Maselli V."/>
            <person name="Osanai M."/>
            <person name="Park Y."/>
            <person name="Robertson H.M."/>
            <person name="Tu Z."/>
            <person name="Wang J.J."/>
            <person name="Wang S."/>
            <person name="Richards S."/>
            <person name="Song H."/>
            <person name="Zhang L."/>
            <person name="Sodergren E."/>
            <person name="Werner D."/>
            <person name="Stanke M."/>
            <person name="Morgenstern B."/>
            <person name="Solovyev V."/>
            <person name="Kosarev P."/>
            <person name="Brown G."/>
            <person name="Chen H.C."/>
            <person name="Ermolaeva O."/>
            <person name="Hlavina W."/>
            <person name="Kapustin Y."/>
            <person name="Kiryutin B."/>
            <person name="Kitts P."/>
            <person name="Maglott D."/>
            <person name="Pruitt K."/>
            <person name="Sapojnikov V."/>
            <person name="Souvorov A."/>
            <person name="Mackey A.J."/>
            <person name="Waterhouse R.M."/>
            <person name="Wyder S."/>
            <person name="Zdobnov E.M."/>
            <person name="Zdobnov E.M."/>
            <person name="Wyder S."/>
            <person name="Kriventseva E.V."/>
            <person name="Kadowaki T."/>
            <person name="Bork P."/>
            <person name="Aranda M."/>
            <person name="Bao R."/>
            <person name="Beermann A."/>
            <person name="Berns N."/>
            <person name="Bolognesi R."/>
            <person name="Bonneton F."/>
            <person name="Bopp D."/>
            <person name="Brown S.J."/>
            <person name="Bucher G."/>
            <person name="Butts T."/>
            <person name="Chaumot A."/>
            <person name="Denell R.E."/>
            <person name="Ferrier D.E."/>
            <person name="Friedrich M."/>
            <person name="Gordon C.M."/>
            <person name="Jindra M."/>
            <person name="Klingler M."/>
            <person name="Lan Q."/>
            <person name="Lattorff H.M."/>
            <person name="Laudet V."/>
            <person name="von Levetsow C."/>
            <person name="Liu Z."/>
            <person name="Lutz R."/>
            <person name="Lynch J.A."/>
            <person name="da Fonseca R.N."/>
            <person name="Posnien N."/>
            <person name="Reuter R."/>
            <person name="Roth S."/>
            <person name="Savard J."/>
            <person name="Schinko J.B."/>
            <person name="Schmitt C."/>
            <person name="Schoppmeier M."/>
            <person name="Schroder R."/>
            <person name="Shippy T.D."/>
            <person name="Simonnet F."/>
            <person name="Marques-Souza H."/>
            <person name="Tautz D."/>
            <person name="Tomoyasu Y."/>
            <person name="Trauner J."/>
            <person name="Van der Zee M."/>
            <person name="Vervoort M."/>
            <person name="Wittkopp N."/>
            <person name="Wimmer E.A."/>
            <person name="Yang X."/>
            <person name="Jones A.K."/>
            <person name="Sattelle D.B."/>
            <person name="Ebert P.R."/>
            <person name="Nelson D."/>
            <person name="Scott J.G."/>
            <person name="Beeman R.W."/>
            <person name="Muthukrishnan S."/>
            <person name="Kramer K.J."/>
            <person name="Arakane Y."/>
            <person name="Beeman R.W."/>
            <person name="Zhu Q."/>
            <person name="Hogenkamp D."/>
            <person name="Dixit R."/>
            <person name="Oppert B."/>
            <person name="Jiang H."/>
            <person name="Zou Z."/>
            <person name="Marshall J."/>
            <person name="Elpidina E."/>
            <person name="Vinokurov K."/>
            <person name="Oppert C."/>
            <person name="Zou Z."/>
            <person name="Evans J."/>
            <person name="Lu Z."/>
            <person name="Zhao P."/>
            <person name="Sumathipala N."/>
            <person name="Altincicek B."/>
            <person name="Vilcinskas A."/>
            <person name="Williams M."/>
            <person name="Hultmark D."/>
            <person name="Hetru C."/>
            <person name="Jiang H."/>
            <person name="Grimmelikhuijzen C.J."/>
            <person name="Hauser F."/>
            <person name="Cazzamali G."/>
            <person name="Williamson M."/>
            <person name="Park Y."/>
            <person name="Li B."/>
            <person name="Tanaka Y."/>
            <person name="Predel R."/>
            <person name="Neupert S."/>
            <person name="Schachtner J."/>
            <person name="Verleyen P."/>
            <person name="Raible F."/>
            <person name="Bork P."/>
            <person name="Friedrich M."/>
            <person name="Walden K.K."/>
            <person name="Robertson H.M."/>
            <person name="Angeli S."/>
            <person name="Foret S."/>
            <person name="Bucher G."/>
            <person name="Schuetz S."/>
            <person name="Maleszka R."/>
            <person name="Wimmer E.A."/>
            <person name="Beeman R.W."/>
            <person name="Lorenzen M."/>
            <person name="Tomoyasu Y."/>
            <person name="Miller S.C."/>
            <person name="Grossmann D."/>
            <person name="Bucher G."/>
        </authorList>
    </citation>
    <scope>NUCLEOTIDE SEQUENCE [LARGE SCALE GENOMIC DNA]</scope>
    <source>
        <strain evidence="2 3">Georgia GA2</strain>
    </source>
</reference>
<evidence type="ECO:0000256" key="1">
    <source>
        <dbReference type="SAM" id="MobiDB-lite"/>
    </source>
</evidence>
<proteinExistence type="predicted"/>
<protein>
    <submittedName>
        <fullName evidence="2">Uncharacterized protein</fullName>
    </submittedName>
</protein>
<dbReference type="InParanoid" id="A0A139WPS1"/>
<gene>
    <name evidence="2" type="primary">AUGUSTUS-3.0.2_31820</name>
    <name evidence="2" type="ORF">TcasGA2_TC031820</name>
</gene>
<dbReference type="AlphaFoldDB" id="A0A139WPS1"/>
<dbReference type="EMBL" id="KQ973148">
    <property type="protein sequence ID" value="KYB29916.1"/>
    <property type="molecule type" value="Genomic_DNA"/>
</dbReference>
<keyword evidence="3" id="KW-1185">Reference proteome</keyword>
<dbReference type="Proteomes" id="UP000007266">
    <property type="component" value="Unassembled WGS sequence"/>
</dbReference>
<evidence type="ECO:0000313" key="2">
    <source>
        <dbReference type="EMBL" id="KYB29916.1"/>
    </source>
</evidence>
<organism evidence="2 3">
    <name type="scientific">Tribolium castaneum</name>
    <name type="common">Red flour beetle</name>
    <dbReference type="NCBI Taxonomy" id="7070"/>
    <lineage>
        <taxon>Eukaryota</taxon>
        <taxon>Metazoa</taxon>
        <taxon>Ecdysozoa</taxon>
        <taxon>Arthropoda</taxon>
        <taxon>Hexapoda</taxon>
        <taxon>Insecta</taxon>
        <taxon>Pterygota</taxon>
        <taxon>Neoptera</taxon>
        <taxon>Endopterygota</taxon>
        <taxon>Coleoptera</taxon>
        <taxon>Polyphaga</taxon>
        <taxon>Cucujiformia</taxon>
        <taxon>Tenebrionidae</taxon>
        <taxon>Tenebrionidae incertae sedis</taxon>
        <taxon>Tribolium</taxon>
    </lineage>
</organism>
<evidence type="ECO:0000313" key="3">
    <source>
        <dbReference type="Proteomes" id="UP000007266"/>
    </source>
</evidence>
<feature type="region of interest" description="Disordered" evidence="1">
    <location>
        <begin position="1"/>
        <end position="20"/>
    </location>
</feature>
<name>A0A139WPS1_TRICA</name>
<reference evidence="2 3" key="2">
    <citation type="journal article" date="2010" name="Nucleic Acids Res.">
        <title>BeetleBase in 2010: revisions to provide comprehensive genomic information for Tribolium castaneum.</title>
        <authorList>
            <person name="Kim H.S."/>
            <person name="Murphy T."/>
            <person name="Xia J."/>
            <person name="Caragea D."/>
            <person name="Park Y."/>
            <person name="Beeman R.W."/>
            <person name="Lorenzen M.D."/>
            <person name="Butcher S."/>
            <person name="Manak J.R."/>
            <person name="Brown S.J."/>
        </authorList>
    </citation>
    <scope>NUCLEOTIDE SEQUENCE [LARGE SCALE GENOMIC DNA]</scope>
    <source>
        <strain evidence="2 3">Georgia GA2</strain>
    </source>
</reference>